<accession>A0A7H8N829</accession>
<dbReference type="InterPro" id="IPR004675">
    <property type="entry name" value="AhpD_core"/>
</dbReference>
<dbReference type="GeneID" id="95462906"/>
<evidence type="ECO:0000313" key="1">
    <source>
        <dbReference type="EMBL" id="QKW50486.1"/>
    </source>
</evidence>
<dbReference type="AlphaFoldDB" id="A0A7G8KFM8"/>
<gene>
    <name evidence="1" type="ORF">HUT08_14180</name>
</gene>
<name>A0A7G8KFM8_9ACTN</name>
<dbReference type="PANTHER" id="PTHR34846">
    <property type="entry name" value="4-CARBOXYMUCONOLACTONE DECARBOXYLASE FAMILY PROTEIN (AFU_ORTHOLOGUE AFUA_6G11590)"/>
    <property type="match status" value="1"/>
</dbReference>
<dbReference type="PANTHER" id="PTHR34846:SF10">
    <property type="entry name" value="CYTOPLASMIC PROTEIN"/>
    <property type="match status" value="1"/>
</dbReference>
<organism evidence="1 2">
    <name type="scientific">Streptomyces buecherae</name>
    <dbReference type="NCBI Taxonomy" id="2763006"/>
    <lineage>
        <taxon>Bacteria</taxon>
        <taxon>Bacillati</taxon>
        <taxon>Actinomycetota</taxon>
        <taxon>Actinomycetes</taxon>
        <taxon>Kitasatosporales</taxon>
        <taxon>Streptomycetaceae</taxon>
        <taxon>Streptomyces</taxon>
    </lineage>
</organism>
<protein>
    <submittedName>
        <fullName evidence="1">Carboxymuconolactone decarboxylase family protein</fullName>
    </submittedName>
</protein>
<dbReference type="Proteomes" id="UP000509303">
    <property type="component" value="Chromosome"/>
</dbReference>
<dbReference type="Gene3D" id="1.20.1290.10">
    <property type="entry name" value="AhpD-like"/>
    <property type="match status" value="1"/>
</dbReference>
<reference evidence="1 2" key="1">
    <citation type="submission" date="2020-06" db="EMBL/GenBank/DDBJ databases">
        <title>Genome mining for natural products.</title>
        <authorList>
            <person name="Zhang B."/>
            <person name="Shi J."/>
            <person name="Ge H."/>
        </authorList>
    </citation>
    <scope>NUCLEOTIDE SEQUENCE [LARGE SCALE GENOMIC DNA]</scope>
    <source>
        <strain evidence="1 2">NA00687</strain>
    </source>
</reference>
<dbReference type="InterPro" id="IPR003779">
    <property type="entry name" value="CMD-like"/>
</dbReference>
<sequence length="150" mass="16368">MTTEHTARMNFTKAAPKVFQAMIDLTAAAKEGLDHSLVELVQIRASQINHCAYCLLMHTTDARKAGESEERVNLVSAWHEAPTFFSEKEQAALALTEAVTLLPNGVSDEVYARAAEHFDEAELAKLIGVIFAINAWNRIAVTTSKVPGTA</sequence>
<dbReference type="GO" id="GO:0051920">
    <property type="term" value="F:peroxiredoxin activity"/>
    <property type="evidence" value="ECO:0007669"/>
    <property type="project" value="InterPro"/>
</dbReference>
<proteinExistence type="predicted"/>
<dbReference type="Pfam" id="PF02627">
    <property type="entry name" value="CMD"/>
    <property type="match status" value="1"/>
</dbReference>
<dbReference type="EMBL" id="CP054929">
    <property type="protein sequence ID" value="QKW50486.1"/>
    <property type="molecule type" value="Genomic_DNA"/>
</dbReference>
<dbReference type="NCBIfam" id="TIGR00778">
    <property type="entry name" value="ahpD_dom"/>
    <property type="match status" value="1"/>
</dbReference>
<keyword evidence="2" id="KW-1185">Reference proteome</keyword>
<dbReference type="InterPro" id="IPR029032">
    <property type="entry name" value="AhpD-like"/>
</dbReference>
<dbReference type="RefSeq" id="WP_176162222.1">
    <property type="nucleotide sequence ID" value="NZ_CP054929.1"/>
</dbReference>
<evidence type="ECO:0000313" key="2">
    <source>
        <dbReference type="Proteomes" id="UP000509303"/>
    </source>
</evidence>
<dbReference type="SUPFAM" id="SSF69118">
    <property type="entry name" value="AhpD-like"/>
    <property type="match status" value="1"/>
</dbReference>
<accession>A0A7G8KFM8</accession>